<evidence type="ECO:0000313" key="2">
    <source>
        <dbReference type="EMBL" id="KAJ8869442.1"/>
    </source>
</evidence>
<gene>
    <name evidence="2" type="ORF">PR048_028432</name>
</gene>
<feature type="compositionally biased region" description="Basic and acidic residues" evidence="1">
    <location>
        <begin position="178"/>
        <end position="200"/>
    </location>
</feature>
<evidence type="ECO:0000313" key="3">
    <source>
        <dbReference type="Proteomes" id="UP001159363"/>
    </source>
</evidence>
<reference evidence="2 3" key="1">
    <citation type="submission" date="2023-02" db="EMBL/GenBank/DDBJ databases">
        <title>LHISI_Scaffold_Assembly.</title>
        <authorList>
            <person name="Stuart O.P."/>
            <person name="Cleave R."/>
            <person name="Magrath M.J.L."/>
            <person name="Mikheyev A.S."/>
        </authorList>
    </citation>
    <scope>NUCLEOTIDE SEQUENCE [LARGE SCALE GENOMIC DNA]</scope>
    <source>
        <strain evidence="2">Daus_M_001</strain>
        <tissue evidence="2">Leg muscle</tissue>
    </source>
</reference>
<comment type="caution">
    <text evidence="2">The sequence shown here is derived from an EMBL/GenBank/DDBJ whole genome shotgun (WGS) entry which is preliminary data.</text>
</comment>
<proteinExistence type="predicted"/>
<evidence type="ECO:0000256" key="1">
    <source>
        <dbReference type="SAM" id="MobiDB-lite"/>
    </source>
</evidence>
<feature type="region of interest" description="Disordered" evidence="1">
    <location>
        <begin position="168"/>
        <end position="200"/>
    </location>
</feature>
<name>A0ABQ9GD70_9NEOP</name>
<dbReference type="Proteomes" id="UP001159363">
    <property type="component" value="Chromosome 12"/>
</dbReference>
<sequence>MSQDSVWGMIIDTGLNISSPLCSASDVGTRQLTPAQASSSWANHYDVQGTGNRKVSRQKCLSPKTSTLQPWLVSRQTKTRTLNKIIRGFNLGEAVLLKSHPLSKTSSHFSAELADKWDGPHRIVGCQDNIYWMENLRGRIMKMRLFLGPIPDHEDETTTAIISWQMEEDDPVPTMTAPEKEPRPTRKPEGRTPDTDRELRYSRPQTVDFTTSQGAVSVRVNSCAFVGRSRGKEEFLCCGQRTNDRQLREQGYWPGAENVFRATQWLTTKPTATEDHPLPEGLQPLQPPLPSTRVVNGHLRLQHVVLTSLPQYLPSFVQPGIAAGHPSETTGEEEEGLLPREQHVKCHFIIESPDFVPTHKLTQPTLTSLDSGFLLFEGHQRLLYTGPWNSLYYTSSNLITPVEVRNCTSPIASIPMPRGGVPNFIRDVDAMEGCGGAAPSLSPWVEADDRFPTSAQGSAAVMSLSARVLRSCGDSYNFLLCYRLCELACRTVRKACDPQPVRNVQNPADNKLRFTHLELGLHFLSPHQGLPPSHKDEVGSQP</sequence>
<protein>
    <submittedName>
        <fullName evidence="2">Uncharacterized protein</fullName>
    </submittedName>
</protein>
<organism evidence="2 3">
    <name type="scientific">Dryococelus australis</name>
    <dbReference type="NCBI Taxonomy" id="614101"/>
    <lineage>
        <taxon>Eukaryota</taxon>
        <taxon>Metazoa</taxon>
        <taxon>Ecdysozoa</taxon>
        <taxon>Arthropoda</taxon>
        <taxon>Hexapoda</taxon>
        <taxon>Insecta</taxon>
        <taxon>Pterygota</taxon>
        <taxon>Neoptera</taxon>
        <taxon>Polyneoptera</taxon>
        <taxon>Phasmatodea</taxon>
        <taxon>Verophasmatodea</taxon>
        <taxon>Anareolatae</taxon>
        <taxon>Phasmatidae</taxon>
        <taxon>Eurycanthinae</taxon>
        <taxon>Dryococelus</taxon>
    </lineage>
</organism>
<dbReference type="EMBL" id="JARBHB010000013">
    <property type="protein sequence ID" value="KAJ8869442.1"/>
    <property type="molecule type" value="Genomic_DNA"/>
</dbReference>
<keyword evidence="3" id="KW-1185">Reference proteome</keyword>
<accession>A0ABQ9GD70</accession>